<name>A0A328PSM6_9MOLU</name>
<proteinExistence type="predicted"/>
<dbReference type="InterPro" id="IPR049194">
    <property type="entry name" value="DUF6856"/>
</dbReference>
<accession>A0A328PSM6</accession>
<dbReference type="EMBL" id="QKVO01000001">
    <property type="protein sequence ID" value="RAO95347.1"/>
    <property type="molecule type" value="Genomic_DNA"/>
</dbReference>
<dbReference type="Pfam" id="PF21637">
    <property type="entry name" value="DUF6856"/>
    <property type="match status" value="1"/>
</dbReference>
<dbReference type="Proteomes" id="UP000249762">
    <property type="component" value="Unassembled WGS sequence"/>
</dbReference>
<dbReference type="OrthoDB" id="403976at2"/>
<evidence type="ECO:0000313" key="2">
    <source>
        <dbReference type="Proteomes" id="UP000249762"/>
    </source>
</evidence>
<dbReference type="RefSeq" id="WP_112665008.1">
    <property type="nucleotide sequence ID" value="NZ_QKVO01000001.1"/>
</dbReference>
<comment type="caution">
    <text evidence="1">The sequence shown here is derived from an EMBL/GenBank/DDBJ whole genome shotgun (WGS) entry which is preliminary data.</text>
</comment>
<protein>
    <submittedName>
        <fullName evidence="1">Uncharacterized protein</fullName>
    </submittedName>
</protein>
<organism evidence="1 2">
    <name type="scientific">Mycoplasma wenyonii</name>
    <dbReference type="NCBI Taxonomy" id="65123"/>
    <lineage>
        <taxon>Bacteria</taxon>
        <taxon>Bacillati</taxon>
        <taxon>Mycoplasmatota</taxon>
        <taxon>Mollicutes</taxon>
        <taxon>Mycoplasmataceae</taxon>
        <taxon>Mycoplasma</taxon>
    </lineage>
</organism>
<gene>
    <name evidence="1" type="ORF">DNK47_00665</name>
</gene>
<dbReference type="AlphaFoldDB" id="A0A328PSM6"/>
<evidence type="ECO:0000313" key="1">
    <source>
        <dbReference type="EMBL" id="RAO95347.1"/>
    </source>
</evidence>
<keyword evidence="2" id="KW-1185">Reference proteome</keyword>
<sequence>MSWIAKLFYEKFKALFIVGSSIVGGGVIAVPKVIAGNNFEEYLFREFNPVPAKYDFSGASPVKVSDEGNGQYNKDQSKFSNFQEVKVSNAQLIKGTKSYNNGNYVIYFGSEACPNCNNFLYSENTSPKTWVGTDQQNLYSNGTFFETYSLAKHNNDANPTKLKDIKFVFFSDEVPSMENRNNDDLYTIPWNKWDSTLTSRGKVEGDYIRYDSSAVKFRKIQSLLFYYFGEKASGIPTIIIYRDGIPFVYGKDKLETIEKEKQKTGEQISSLQEAEAESSGRAVILRYDLIKHLRYIFDGEVTWWL</sequence>
<reference evidence="2" key="1">
    <citation type="submission" date="2018-06" db="EMBL/GenBank/DDBJ databases">
        <authorList>
            <person name="Martinez Ocampo F."/>
            <person name="Quiroz Castaneda R.E."/>
            <person name="Rojas Lopez X."/>
        </authorList>
    </citation>
    <scope>NUCLEOTIDE SEQUENCE [LARGE SCALE GENOMIC DNA]</scope>
    <source>
        <strain evidence="2">INIFAP02</strain>
    </source>
</reference>